<keyword evidence="3" id="KW-1185">Reference proteome</keyword>
<dbReference type="Proteomes" id="UP000663829">
    <property type="component" value="Unassembled WGS sequence"/>
</dbReference>
<accession>A0A814SE66</accession>
<dbReference type="AlphaFoldDB" id="A0A814SE66"/>
<evidence type="ECO:0000313" key="2">
    <source>
        <dbReference type="EMBL" id="CAF3909828.1"/>
    </source>
</evidence>
<protein>
    <submittedName>
        <fullName evidence="1">Uncharacterized protein</fullName>
    </submittedName>
</protein>
<evidence type="ECO:0000313" key="1">
    <source>
        <dbReference type="EMBL" id="CAF1146106.1"/>
    </source>
</evidence>
<comment type="caution">
    <text evidence="1">The sequence shown here is derived from an EMBL/GenBank/DDBJ whole genome shotgun (WGS) entry which is preliminary data.</text>
</comment>
<sequence length="148" mass="16848">MTEFSQDKHFQPSPHFVMNIGTITLKYDDPDIALNKTELLVQSFRKSYPQSLLALTTLSPLLIRGTKSSVDHVRNDIMEYNRLLTSVDGVDIIKVNYDNRSMETNLSSDISDQECYIGGYSLYRRDRNRHGGGSLVCVIATLCYRDGY</sequence>
<reference evidence="1" key="1">
    <citation type="submission" date="2021-02" db="EMBL/GenBank/DDBJ databases">
        <authorList>
            <person name="Nowell W R."/>
        </authorList>
    </citation>
    <scope>NUCLEOTIDE SEQUENCE</scope>
</reference>
<dbReference type="Proteomes" id="UP000681722">
    <property type="component" value="Unassembled WGS sequence"/>
</dbReference>
<dbReference type="EMBL" id="CAJOBC010006746">
    <property type="protein sequence ID" value="CAF3909828.1"/>
    <property type="molecule type" value="Genomic_DNA"/>
</dbReference>
<proteinExistence type="predicted"/>
<name>A0A814SE66_9BILA</name>
<organism evidence="1 3">
    <name type="scientific">Didymodactylos carnosus</name>
    <dbReference type="NCBI Taxonomy" id="1234261"/>
    <lineage>
        <taxon>Eukaryota</taxon>
        <taxon>Metazoa</taxon>
        <taxon>Spiralia</taxon>
        <taxon>Gnathifera</taxon>
        <taxon>Rotifera</taxon>
        <taxon>Eurotatoria</taxon>
        <taxon>Bdelloidea</taxon>
        <taxon>Philodinida</taxon>
        <taxon>Philodinidae</taxon>
        <taxon>Didymodactylos</taxon>
    </lineage>
</organism>
<dbReference type="EMBL" id="CAJNOQ010006744">
    <property type="protein sequence ID" value="CAF1146106.1"/>
    <property type="molecule type" value="Genomic_DNA"/>
</dbReference>
<gene>
    <name evidence="1" type="ORF">GPM918_LOCUS20938</name>
    <name evidence="2" type="ORF">SRO942_LOCUS20941</name>
</gene>
<evidence type="ECO:0000313" key="3">
    <source>
        <dbReference type="Proteomes" id="UP000663829"/>
    </source>
</evidence>